<feature type="compositionally biased region" description="Basic and acidic residues" evidence="1">
    <location>
        <begin position="183"/>
        <end position="200"/>
    </location>
</feature>
<feature type="compositionally biased region" description="Low complexity" evidence="1">
    <location>
        <begin position="169"/>
        <end position="179"/>
    </location>
</feature>
<sequence>MVIITPTPNAQREERLADRGDHDVPADQRKVRHEQEPRGLAGAAVAHREDQQADQDQKAKRCQDPGHALDALVDAEADHEGGGGDEEARARQHGDGAVHHRSLHLRGAFGVDAGKTAGDGQDEVVQHPAADHEVEAQDQEDAGQREPAERLPRLADAVAFHQHLHVAHHAAPADAAQQHLGHQRRDGQHHQCDEVQRHEQAAAVDPGQVAELPDVGDARLGTDGSDQEQQVGRPGAACGGCDAHRVTCAGRTS</sequence>
<feature type="region of interest" description="Disordered" evidence="1">
    <location>
        <begin position="1"/>
        <end position="99"/>
    </location>
</feature>
<comment type="caution">
    <text evidence="2">The sequence shown here is derived from an EMBL/GenBank/DDBJ whole genome shotgun (WGS) entry which is preliminary data.</text>
</comment>
<proteinExistence type="predicted"/>
<reference evidence="2" key="1">
    <citation type="submission" date="2023-07" db="EMBL/GenBank/DDBJ databases">
        <title>Functional and genomic diversity of the sorghum phyllosphere microbiome.</title>
        <authorList>
            <person name="Shade A."/>
        </authorList>
    </citation>
    <scope>NUCLEOTIDE SEQUENCE</scope>
    <source>
        <strain evidence="2">SORGH_AS_0908</strain>
    </source>
</reference>
<evidence type="ECO:0000256" key="1">
    <source>
        <dbReference type="SAM" id="MobiDB-lite"/>
    </source>
</evidence>
<evidence type="ECO:0000313" key="3">
    <source>
        <dbReference type="Proteomes" id="UP001234354"/>
    </source>
</evidence>
<protein>
    <submittedName>
        <fullName evidence="2">Uncharacterized protein</fullName>
    </submittedName>
</protein>
<accession>A0AAW8G873</accession>
<name>A0AAW8G873_9GAMM</name>
<dbReference type="EMBL" id="JAUTBB010000001">
    <property type="protein sequence ID" value="MDQ1117743.1"/>
    <property type="molecule type" value="Genomic_DNA"/>
</dbReference>
<dbReference type="Proteomes" id="UP001234354">
    <property type="component" value="Unassembled WGS sequence"/>
</dbReference>
<dbReference type="AlphaFoldDB" id="A0AAW8G873"/>
<feature type="compositionally biased region" description="Basic and acidic residues" evidence="1">
    <location>
        <begin position="11"/>
        <end position="37"/>
    </location>
</feature>
<feature type="compositionally biased region" description="Polar residues" evidence="1">
    <location>
        <begin position="1"/>
        <end position="10"/>
    </location>
</feature>
<organism evidence="2 3">
    <name type="scientific">Pseudoxanthomonas winnipegensis</name>
    <dbReference type="NCBI Taxonomy" id="2480810"/>
    <lineage>
        <taxon>Bacteria</taxon>
        <taxon>Pseudomonadati</taxon>
        <taxon>Pseudomonadota</taxon>
        <taxon>Gammaproteobacteria</taxon>
        <taxon>Lysobacterales</taxon>
        <taxon>Lysobacteraceae</taxon>
        <taxon>Pseudoxanthomonas</taxon>
    </lineage>
</organism>
<feature type="region of interest" description="Disordered" evidence="1">
    <location>
        <begin position="166"/>
        <end position="242"/>
    </location>
</feature>
<feature type="compositionally biased region" description="Basic and acidic residues" evidence="1">
    <location>
        <begin position="76"/>
        <end position="98"/>
    </location>
</feature>
<evidence type="ECO:0000313" key="2">
    <source>
        <dbReference type="EMBL" id="MDQ1117743.1"/>
    </source>
</evidence>
<feature type="compositionally biased region" description="Basic and acidic residues" evidence="1">
    <location>
        <begin position="46"/>
        <end position="64"/>
    </location>
</feature>
<gene>
    <name evidence="2" type="ORF">QE383_000051</name>
</gene>